<protein>
    <submittedName>
        <fullName evidence="1">Uncharacterized protein</fullName>
    </submittedName>
</protein>
<comment type="caution">
    <text evidence="1">The sequence shown here is derived from an EMBL/GenBank/DDBJ whole genome shotgun (WGS) entry which is preliminary data.</text>
</comment>
<proteinExistence type="predicted"/>
<dbReference type="EMBL" id="RHHM01000003">
    <property type="protein sequence ID" value="RQM39136.1"/>
    <property type="molecule type" value="Genomic_DNA"/>
</dbReference>
<evidence type="ECO:0000313" key="1">
    <source>
        <dbReference type="EMBL" id="RQM39136.1"/>
    </source>
</evidence>
<organism evidence="1 2">
    <name type="scientific">Erwinia psidii</name>
    <dbReference type="NCBI Taxonomy" id="69224"/>
    <lineage>
        <taxon>Bacteria</taxon>
        <taxon>Pseudomonadati</taxon>
        <taxon>Pseudomonadota</taxon>
        <taxon>Gammaproteobacteria</taxon>
        <taxon>Enterobacterales</taxon>
        <taxon>Erwiniaceae</taxon>
        <taxon>Erwinia</taxon>
    </lineage>
</organism>
<dbReference type="OrthoDB" id="9968777at2"/>
<name>A0A3N6SN28_9GAMM</name>
<dbReference type="Proteomes" id="UP000279457">
    <property type="component" value="Unassembled WGS sequence"/>
</dbReference>
<accession>A0A3N6SN28</accession>
<evidence type="ECO:0000313" key="2">
    <source>
        <dbReference type="Proteomes" id="UP000279457"/>
    </source>
</evidence>
<dbReference type="AlphaFoldDB" id="A0A3N6SN28"/>
<keyword evidence="2" id="KW-1185">Reference proteome</keyword>
<sequence>MYTHLIEEDAIDRLNRASAAASLLSNLMTSYDEYSGDALPAVSVATLIDYINADISVALKSCKMLHGGALVEPLRSVR</sequence>
<gene>
    <name evidence="1" type="ORF">EB241_05105</name>
</gene>
<dbReference type="RefSeq" id="WP_124232117.1">
    <property type="nucleotide sequence ID" value="NZ_RHHM01000003.1"/>
</dbReference>
<reference evidence="1 2" key="1">
    <citation type="submission" date="2018-10" db="EMBL/GenBank/DDBJ databases">
        <title>Draft genome sequence for the type isolate of Erwinia psidii, agent causal of bacterial blight in guava (Psidium guajava) and wilt and die-back of Eucalyptus spp.</title>
        <authorList>
            <person name="Hermenegildo P.S."/>
            <person name="Santos S.A."/>
            <person name="Guimaraes L.M.S."/>
            <person name="Vidigal P.M.P."/>
            <person name="Pereira I.C."/>
            <person name="Badel J.L."/>
            <person name="Alfenas-Zerbini P."/>
            <person name="Ferreira M.A.S.V."/>
            <person name="Alfenas A.C."/>
        </authorList>
    </citation>
    <scope>NUCLEOTIDE SEQUENCE [LARGE SCALE GENOMIC DNA]</scope>
    <source>
        <strain evidence="1 2">IBSBF 435</strain>
    </source>
</reference>